<name>A0ABT8LLA6_9BACT</name>
<dbReference type="EMBL" id="JAUJEB010000018">
    <property type="protein sequence ID" value="MDN5217490.1"/>
    <property type="molecule type" value="Genomic_DNA"/>
</dbReference>
<evidence type="ECO:0000313" key="2">
    <source>
        <dbReference type="EMBL" id="MDN5217490.1"/>
    </source>
</evidence>
<dbReference type="InterPro" id="IPR013096">
    <property type="entry name" value="Cupin_2"/>
</dbReference>
<proteinExistence type="predicted"/>
<dbReference type="InterPro" id="IPR053146">
    <property type="entry name" value="QDO-like"/>
</dbReference>
<accession>A0ABT8LLA6</accession>
<dbReference type="RefSeq" id="WP_346762825.1">
    <property type="nucleotide sequence ID" value="NZ_JAUJEB010000018.1"/>
</dbReference>
<protein>
    <submittedName>
        <fullName evidence="2">Cupin domain-containing protein</fullName>
    </submittedName>
</protein>
<dbReference type="SUPFAM" id="SSF51182">
    <property type="entry name" value="RmlC-like cupins"/>
    <property type="match status" value="1"/>
</dbReference>
<keyword evidence="3" id="KW-1185">Reference proteome</keyword>
<sequence>MKKSETNRNYFGLNFIATGAETNGKYFLSKTIIPAGDPGPPAHAHSKEDESFFLTSGKLKFVVNGEDIELKPGEFLNIEKGEKHTWKNDSNEEAELIITFAPAGIENMFVELDRDISRIKEIGIKYGTDFEL</sequence>
<evidence type="ECO:0000313" key="3">
    <source>
        <dbReference type="Proteomes" id="UP001172083"/>
    </source>
</evidence>
<evidence type="ECO:0000259" key="1">
    <source>
        <dbReference type="Pfam" id="PF07883"/>
    </source>
</evidence>
<dbReference type="PANTHER" id="PTHR36440">
    <property type="entry name" value="PUTATIVE (AFU_ORTHOLOGUE AFUA_8G07350)-RELATED"/>
    <property type="match status" value="1"/>
</dbReference>
<reference evidence="2" key="1">
    <citation type="submission" date="2023-06" db="EMBL/GenBank/DDBJ databases">
        <title>Genomic of Agaribacillus aureum.</title>
        <authorList>
            <person name="Wang G."/>
        </authorList>
    </citation>
    <scope>NUCLEOTIDE SEQUENCE</scope>
    <source>
        <strain evidence="2">BMA12</strain>
    </source>
</reference>
<dbReference type="PANTHER" id="PTHR36440:SF1">
    <property type="entry name" value="PUTATIVE (AFU_ORTHOLOGUE AFUA_8G07350)-RELATED"/>
    <property type="match status" value="1"/>
</dbReference>
<dbReference type="InterPro" id="IPR011051">
    <property type="entry name" value="RmlC_Cupin_sf"/>
</dbReference>
<feature type="domain" description="Cupin type-2" evidence="1">
    <location>
        <begin position="32"/>
        <end position="98"/>
    </location>
</feature>
<dbReference type="Pfam" id="PF07883">
    <property type="entry name" value="Cupin_2"/>
    <property type="match status" value="1"/>
</dbReference>
<organism evidence="2 3">
    <name type="scientific">Agaribacillus aureus</name>
    <dbReference type="NCBI Taxonomy" id="3051825"/>
    <lineage>
        <taxon>Bacteria</taxon>
        <taxon>Pseudomonadati</taxon>
        <taxon>Bacteroidota</taxon>
        <taxon>Cytophagia</taxon>
        <taxon>Cytophagales</taxon>
        <taxon>Splendidivirgaceae</taxon>
        <taxon>Agaribacillus</taxon>
    </lineage>
</organism>
<gene>
    <name evidence="2" type="ORF">QQ020_35790</name>
</gene>
<comment type="caution">
    <text evidence="2">The sequence shown here is derived from an EMBL/GenBank/DDBJ whole genome shotgun (WGS) entry which is preliminary data.</text>
</comment>
<dbReference type="Proteomes" id="UP001172083">
    <property type="component" value="Unassembled WGS sequence"/>
</dbReference>
<dbReference type="InterPro" id="IPR014710">
    <property type="entry name" value="RmlC-like_jellyroll"/>
</dbReference>
<dbReference type="Gene3D" id="2.60.120.10">
    <property type="entry name" value="Jelly Rolls"/>
    <property type="match status" value="1"/>
</dbReference>